<sequence>MSTPKKPEYRHIGKYVPRKDAREIVTGKCIYLDDYKMKGMLHAKLMPSPYAHAMIKDIDTSKAEALPGVYAVVTYKNQPDFSKEFLQGLPPVKKVCDQHLRYVGDCVALVAAETEELCEEAIRLIKVDYEVLPAVFDIEQAKADGAAQLYPGFFENNRYEKDLGFGDEKMLFSVERGDCDKACEEADYVYEGTGYFETNPAPLAPEPPEMIMYYDDINNKYQMWATAQSDRVPKMPPDVGRMPADVVIETRVFNVGGSYGNKQEMTLMCLYTALLSRLTGHPVRFRMNKEDQLTIHEMRLGSRFTARFSIKDGIMTSVKGHWYVMPGYTDDAGYCITAVGLGEMQVALAKCQNWDIDTCMYATNTISCGTVRGFGGQELKSAMMPVIAHMLADMNLDPVQFFHDNFVCAGDRYMWRDCNWWTCHEVDYRQAILEAAEKFGWKEKFKGWYKPTAVNGSKRIGVGVSIHGNGDVGEDNSEAIVRLHTNGSVILNQSLVESGQGQRAACAKMVAEVLNVPFESVTVTNTGTVDNPVEFGLCGSRGTLTSGTAATRAAEDALRQLQAMAAAVFRCSPYEIETRDGFVWVSNKPDNKLPWAAIIPYSTSITGFGRWKANYAQPNMCINFVEMEVDVETGEAKLLRQLIGTDVGQIIDPKACEMQLQASIGSAMVDTGTFEETIYDFYTGRIMTNNLIDYKWRPFNEFPPIDLVIKESQPNISRFKAVGVGEISGSAGAAAIAMAIGNAIGKPYMKYPATPVNVLQALKEG</sequence>
<dbReference type="InterPro" id="IPR037165">
    <property type="entry name" value="AldOxase/xan_DH_Mopterin-bd_sf"/>
</dbReference>
<evidence type="ECO:0000259" key="3">
    <source>
        <dbReference type="SMART" id="SM01008"/>
    </source>
</evidence>
<dbReference type="AlphaFoldDB" id="A0A9D1G369"/>
<dbReference type="Pfam" id="PF20256">
    <property type="entry name" value="MoCoBD_2"/>
    <property type="match status" value="1"/>
</dbReference>
<dbReference type="InterPro" id="IPR036856">
    <property type="entry name" value="Ald_Oxase/Xan_DH_a/b_sf"/>
</dbReference>
<accession>A0A9D1G369</accession>
<dbReference type="PANTHER" id="PTHR11908">
    <property type="entry name" value="XANTHINE DEHYDROGENASE"/>
    <property type="match status" value="1"/>
</dbReference>
<dbReference type="GO" id="GO:0016491">
    <property type="term" value="F:oxidoreductase activity"/>
    <property type="evidence" value="ECO:0007669"/>
    <property type="project" value="UniProtKB-KW"/>
</dbReference>
<dbReference type="Pfam" id="PF02738">
    <property type="entry name" value="MoCoBD_1"/>
    <property type="match status" value="1"/>
</dbReference>
<evidence type="ECO:0000256" key="2">
    <source>
        <dbReference type="ARBA" id="ARBA00023002"/>
    </source>
</evidence>
<name>A0A9D1G369_9FIRM</name>
<organism evidence="4 5">
    <name type="scientific">Candidatus Scatomorpha pullistercoris</name>
    <dbReference type="NCBI Taxonomy" id="2840929"/>
    <lineage>
        <taxon>Bacteria</taxon>
        <taxon>Bacillati</taxon>
        <taxon>Bacillota</taxon>
        <taxon>Clostridia</taxon>
        <taxon>Eubacteriales</taxon>
        <taxon>Candidatus Scatomorpha</taxon>
    </lineage>
</organism>
<evidence type="ECO:0000313" key="5">
    <source>
        <dbReference type="Proteomes" id="UP000886876"/>
    </source>
</evidence>
<keyword evidence="1" id="KW-0500">Molybdenum</keyword>
<dbReference type="GO" id="GO:0005506">
    <property type="term" value="F:iron ion binding"/>
    <property type="evidence" value="ECO:0007669"/>
    <property type="project" value="InterPro"/>
</dbReference>
<reference evidence="4" key="1">
    <citation type="submission" date="2020-10" db="EMBL/GenBank/DDBJ databases">
        <authorList>
            <person name="Gilroy R."/>
        </authorList>
    </citation>
    <scope>NUCLEOTIDE SEQUENCE</scope>
    <source>
        <strain evidence="4">ChiHecec3B27-6122</strain>
    </source>
</reference>
<dbReference type="Proteomes" id="UP000886876">
    <property type="component" value="Unassembled WGS sequence"/>
</dbReference>
<dbReference type="InterPro" id="IPR000674">
    <property type="entry name" value="Ald_Oxase/Xan_DH_a/b"/>
</dbReference>
<dbReference type="InterPro" id="IPR008274">
    <property type="entry name" value="AldOxase/xan_DH_MoCoBD1"/>
</dbReference>
<dbReference type="InterPro" id="IPR016208">
    <property type="entry name" value="Ald_Oxase/xanthine_DH-like"/>
</dbReference>
<gene>
    <name evidence="4" type="ORF">IAD42_00465</name>
</gene>
<dbReference type="Gene3D" id="3.30.365.10">
    <property type="entry name" value="Aldehyde oxidase/xanthine dehydrogenase, molybdopterin binding domain"/>
    <property type="match status" value="4"/>
</dbReference>
<proteinExistence type="predicted"/>
<dbReference type="SUPFAM" id="SSF56003">
    <property type="entry name" value="Molybdenum cofactor-binding domain"/>
    <property type="match status" value="1"/>
</dbReference>
<dbReference type="InterPro" id="IPR046867">
    <property type="entry name" value="AldOxase/xan_DH_MoCoBD2"/>
</dbReference>
<reference evidence="4" key="2">
    <citation type="journal article" date="2021" name="PeerJ">
        <title>Extensive microbial diversity within the chicken gut microbiome revealed by metagenomics and culture.</title>
        <authorList>
            <person name="Gilroy R."/>
            <person name="Ravi A."/>
            <person name="Getino M."/>
            <person name="Pursley I."/>
            <person name="Horton D.L."/>
            <person name="Alikhan N.F."/>
            <person name="Baker D."/>
            <person name="Gharbi K."/>
            <person name="Hall N."/>
            <person name="Watson M."/>
            <person name="Adriaenssens E.M."/>
            <person name="Foster-Nyarko E."/>
            <person name="Jarju S."/>
            <person name="Secka A."/>
            <person name="Antonio M."/>
            <person name="Oren A."/>
            <person name="Chaudhuri R.R."/>
            <person name="La Ragione R."/>
            <person name="Hildebrand F."/>
            <person name="Pallen M.J."/>
        </authorList>
    </citation>
    <scope>NUCLEOTIDE SEQUENCE</scope>
    <source>
        <strain evidence="4">ChiHecec3B27-6122</strain>
    </source>
</reference>
<evidence type="ECO:0000256" key="1">
    <source>
        <dbReference type="ARBA" id="ARBA00022505"/>
    </source>
</evidence>
<dbReference type="SUPFAM" id="SSF54665">
    <property type="entry name" value="CO dehydrogenase molybdoprotein N-domain-like"/>
    <property type="match status" value="1"/>
</dbReference>
<dbReference type="PANTHER" id="PTHR11908:SF132">
    <property type="entry name" value="ALDEHYDE OXIDASE 1-RELATED"/>
    <property type="match status" value="1"/>
</dbReference>
<dbReference type="Pfam" id="PF01315">
    <property type="entry name" value="Ald_Xan_dh_C"/>
    <property type="match status" value="1"/>
</dbReference>
<comment type="caution">
    <text evidence="4">The sequence shown here is derived from an EMBL/GenBank/DDBJ whole genome shotgun (WGS) entry which is preliminary data.</text>
</comment>
<dbReference type="SMART" id="SM01008">
    <property type="entry name" value="Ald_Xan_dh_C"/>
    <property type="match status" value="1"/>
</dbReference>
<dbReference type="EMBL" id="DVJS01000011">
    <property type="protein sequence ID" value="HIS96428.1"/>
    <property type="molecule type" value="Genomic_DNA"/>
</dbReference>
<feature type="domain" description="Aldehyde oxidase/xanthine dehydrogenase a/b hammerhead" evidence="3">
    <location>
        <begin position="26"/>
        <end position="133"/>
    </location>
</feature>
<evidence type="ECO:0000313" key="4">
    <source>
        <dbReference type="EMBL" id="HIS96428.1"/>
    </source>
</evidence>
<keyword evidence="2" id="KW-0560">Oxidoreductase</keyword>
<dbReference type="Gene3D" id="3.90.1170.50">
    <property type="entry name" value="Aldehyde oxidase/xanthine dehydrogenase, a/b hammerhead"/>
    <property type="match status" value="1"/>
</dbReference>
<protein>
    <submittedName>
        <fullName evidence="4">Xanthine dehydrogenase family protein molybdopterin-binding subunit</fullName>
    </submittedName>
</protein>